<gene>
    <name evidence="2" type="ORF">OS493_020186</name>
</gene>
<protein>
    <submittedName>
        <fullName evidence="2">Uncharacterized protein</fullName>
    </submittedName>
</protein>
<evidence type="ECO:0000313" key="2">
    <source>
        <dbReference type="EMBL" id="KAJ7391156.1"/>
    </source>
</evidence>
<dbReference type="Proteomes" id="UP001163046">
    <property type="component" value="Unassembled WGS sequence"/>
</dbReference>
<reference evidence="2" key="1">
    <citation type="submission" date="2023-01" db="EMBL/GenBank/DDBJ databases">
        <title>Genome assembly of the deep-sea coral Lophelia pertusa.</title>
        <authorList>
            <person name="Herrera S."/>
            <person name="Cordes E."/>
        </authorList>
    </citation>
    <scope>NUCLEOTIDE SEQUENCE</scope>
    <source>
        <strain evidence="2">USNM1676648</strain>
        <tissue evidence="2">Polyp</tissue>
    </source>
</reference>
<feature type="compositionally biased region" description="Basic and acidic residues" evidence="1">
    <location>
        <begin position="69"/>
        <end position="87"/>
    </location>
</feature>
<feature type="compositionally biased region" description="Polar residues" evidence="1">
    <location>
        <begin position="95"/>
        <end position="105"/>
    </location>
</feature>
<accession>A0A9X0A0E7</accession>
<comment type="caution">
    <text evidence="2">The sequence shown here is derived from an EMBL/GenBank/DDBJ whole genome shotgun (WGS) entry which is preliminary data.</text>
</comment>
<sequence length="105" mass="11452">MPYKKPKEEEEGAATGKGKMKVKIIKGKLAKLHSAKLIKNAKSAGKVNAVKTNEKTKVATVEKNSLKLPAKDEKKRKESSSNDEKKGSSCFKKTVFTSSSNKENA</sequence>
<evidence type="ECO:0000313" key="3">
    <source>
        <dbReference type="Proteomes" id="UP001163046"/>
    </source>
</evidence>
<evidence type="ECO:0000256" key="1">
    <source>
        <dbReference type="SAM" id="MobiDB-lite"/>
    </source>
</evidence>
<feature type="region of interest" description="Disordered" evidence="1">
    <location>
        <begin position="1"/>
        <end position="20"/>
    </location>
</feature>
<proteinExistence type="predicted"/>
<dbReference type="EMBL" id="MU825408">
    <property type="protein sequence ID" value="KAJ7391156.1"/>
    <property type="molecule type" value="Genomic_DNA"/>
</dbReference>
<dbReference type="AlphaFoldDB" id="A0A9X0A0E7"/>
<keyword evidence="3" id="KW-1185">Reference proteome</keyword>
<name>A0A9X0A0E7_9CNID</name>
<organism evidence="2 3">
    <name type="scientific">Desmophyllum pertusum</name>
    <dbReference type="NCBI Taxonomy" id="174260"/>
    <lineage>
        <taxon>Eukaryota</taxon>
        <taxon>Metazoa</taxon>
        <taxon>Cnidaria</taxon>
        <taxon>Anthozoa</taxon>
        <taxon>Hexacorallia</taxon>
        <taxon>Scleractinia</taxon>
        <taxon>Caryophylliina</taxon>
        <taxon>Caryophylliidae</taxon>
        <taxon>Desmophyllum</taxon>
    </lineage>
</organism>
<feature type="region of interest" description="Disordered" evidence="1">
    <location>
        <begin position="58"/>
        <end position="105"/>
    </location>
</feature>